<keyword evidence="2" id="KW-1185">Reference proteome</keyword>
<evidence type="ECO:0000313" key="1">
    <source>
        <dbReference type="EMBL" id="KAG5612066.1"/>
    </source>
</evidence>
<sequence>MFAKPKIYSLVRPNEDNDILKKIKQRYFFNRSEAYGRAYNTRDSQVQGREIGRKIASSVQGGFLLYTQIFCSRARRIEG</sequence>
<reference evidence="1 2" key="1">
    <citation type="submission" date="2020-09" db="EMBL/GenBank/DDBJ databases">
        <title>De no assembly of potato wild relative species, Solanum commersonii.</title>
        <authorList>
            <person name="Cho K."/>
        </authorList>
    </citation>
    <scope>NUCLEOTIDE SEQUENCE [LARGE SCALE GENOMIC DNA]</scope>
    <source>
        <strain evidence="1">LZ3.2</strain>
        <tissue evidence="1">Leaf</tissue>
    </source>
</reference>
<proteinExistence type="predicted"/>
<dbReference type="EMBL" id="JACXVP010000004">
    <property type="protein sequence ID" value="KAG5612066.1"/>
    <property type="molecule type" value="Genomic_DNA"/>
</dbReference>
<dbReference type="AlphaFoldDB" id="A0A9J5ZHA7"/>
<accession>A0A9J5ZHA7</accession>
<comment type="caution">
    <text evidence="1">The sequence shown here is derived from an EMBL/GenBank/DDBJ whole genome shotgun (WGS) entry which is preliminary data.</text>
</comment>
<evidence type="ECO:0000313" key="2">
    <source>
        <dbReference type="Proteomes" id="UP000824120"/>
    </source>
</evidence>
<name>A0A9J5ZHA7_SOLCO</name>
<dbReference type="Proteomes" id="UP000824120">
    <property type="component" value="Chromosome 4"/>
</dbReference>
<gene>
    <name evidence="1" type="ORF">H5410_023347</name>
</gene>
<protein>
    <submittedName>
        <fullName evidence="1">Uncharacterized protein</fullName>
    </submittedName>
</protein>
<organism evidence="1 2">
    <name type="scientific">Solanum commersonii</name>
    <name type="common">Commerson's wild potato</name>
    <name type="synonym">Commerson's nightshade</name>
    <dbReference type="NCBI Taxonomy" id="4109"/>
    <lineage>
        <taxon>Eukaryota</taxon>
        <taxon>Viridiplantae</taxon>
        <taxon>Streptophyta</taxon>
        <taxon>Embryophyta</taxon>
        <taxon>Tracheophyta</taxon>
        <taxon>Spermatophyta</taxon>
        <taxon>Magnoliopsida</taxon>
        <taxon>eudicotyledons</taxon>
        <taxon>Gunneridae</taxon>
        <taxon>Pentapetalae</taxon>
        <taxon>asterids</taxon>
        <taxon>lamiids</taxon>
        <taxon>Solanales</taxon>
        <taxon>Solanaceae</taxon>
        <taxon>Solanoideae</taxon>
        <taxon>Solaneae</taxon>
        <taxon>Solanum</taxon>
    </lineage>
</organism>